<dbReference type="PROSITE" id="PS50206">
    <property type="entry name" value="RHODANESE_3"/>
    <property type="match status" value="1"/>
</dbReference>
<feature type="domain" description="Rhodanese" evidence="1">
    <location>
        <begin position="60"/>
        <end position="158"/>
    </location>
</feature>
<dbReference type="Proteomes" id="UP000694546">
    <property type="component" value="Chromosome 10"/>
</dbReference>
<dbReference type="PANTHER" id="PTHR44086:SF3">
    <property type="entry name" value="THIOSULFATE SULFURTRANSFERASE_RHODANESE-LIKE DOMAIN-CONTAINING PROTEIN 1 ISOFORM X2"/>
    <property type="match status" value="1"/>
</dbReference>
<dbReference type="Gene3D" id="3.40.250.10">
    <property type="entry name" value="Rhodanese-like domain"/>
    <property type="match status" value="1"/>
</dbReference>
<evidence type="ECO:0000313" key="3">
    <source>
        <dbReference type="Proteomes" id="UP000694546"/>
    </source>
</evidence>
<dbReference type="OMA" id="ANYGIVK"/>
<dbReference type="OrthoDB" id="566238at2759"/>
<keyword evidence="3" id="KW-1185">Reference proteome</keyword>
<dbReference type="InterPro" id="IPR036873">
    <property type="entry name" value="Rhodanese-like_dom_sf"/>
</dbReference>
<evidence type="ECO:0000259" key="1">
    <source>
        <dbReference type="PROSITE" id="PS50206"/>
    </source>
</evidence>
<dbReference type="Ensembl" id="ENSGMOT00000013430.2">
    <property type="protein sequence ID" value="ENSGMOP00000013083.2"/>
    <property type="gene ID" value="ENSGMOG00000012216.2"/>
</dbReference>
<dbReference type="RefSeq" id="XP_030224757.1">
    <property type="nucleotide sequence ID" value="XM_030368897.1"/>
</dbReference>
<dbReference type="GeneTree" id="ENSGT00940000161394"/>
<dbReference type="InterPro" id="IPR001763">
    <property type="entry name" value="Rhodanese-like_dom"/>
</dbReference>
<accession>A0A8C5F7J7</accession>
<name>A0A8C5F7J7_GADMO</name>
<protein>
    <submittedName>
        <fullName evidence="2">Thiosulfate:glutathione sulfurtransferase-like</fullName>
    </submittedName>
</protein>
<organism evidence="2 3">
    <name type="scientific">Gadus morhua</name>
    <name type="common">Atlantic cod</name>
    <dbReference type="NCBI Taxonomy" id="8049"/>
    <lineage>
        <taxon>Eukaryota</taxon>
        <taxon>Metazoa</taxon>
        <taxon>Chordata</taxon>
        <taxon>Craniata</taxon>
        <taxon>Vertebrata</taxon>
        <taxon>Euteleostomi</taxon>
        <taxon>Actinopterygii</taxon>
        <taxon>Neopterygii</taxon>
        <taxon>Teleostei</taxon>
        <taxon>Neoteleostei</taxon>
        <taxon>Acanthomorphata</taxon>
        <taxon>Zeiogadaria</taxon>
        <taxon>Gadariae</taxon>
        <taxon>Gadiformes</taxon>
        <taxon>Gadoidei</taxon>
        <taxon>Gadidae</taxon>
        <taxon>Gadus</taxon>
    </lineage>
</organism>
<dbReference type="KEGG" id="gmh:115552633"/>
<gene>
    <name evidence="2" type="primary">LOC115552633</name>
</gene>
<proteinExistence type="predicted"/>
<dbReference type="GeneID" id="115552633"/>
<dbReference type="PANTHER" id="PTHR44086">
    <property type="entry name" value="THIOSULFATE SULFURTRANSFERASE RDL2, MITOCHONDRIAL-RELATED"/>
    <property type="match status" value="1"/>
</dbReference>
<dbReference type="SMART" id="SM00450">
    <property type="entry name" value="RHOD"/>
    <property type="match status" value="1"/>
</dbReference>
<sequence length="159" mass="17657">MVRRSRLSMVSRPITCHHNKAFGEVIETVYCPSLYCSPVVMANTDGNQISYTDLKALLEKSQNLFIVDVRTKEEIDKGRIPGSLHVPVDTVETAFALDAAEFQAKYGVAKPSLDAPELVFHCQMGRRGQLATDKAIALGFQSARNYTGGYKEWSEKEGK</sequence>
<dbReference type="Pfam" id="PF00581">
    <property type="entry name" value="Rhodanese"/>
    <property type="match status" value="1"/>
</dbReference>
<dbReference type="SUPFAM" id="SSF52821">
    <property type="entry name" value="Rhodanese/Cell cycle control phosphatase"/>
    <property type="match status" value="1"/>
</dbReference>
<dbReference type="AlphaFoldDB" id="A0A8C5F7J7"/>
<reference evidence="2" key="2">
    <citation type="submission" date="2025-09" db="UniProtKB">
        <authorList>
            <consortium name="Ensembl"/>
        </authorList>
    </citation>
    <scope>IDENTIFICATION</scope>
</reference>
<evidence type="ECO:0000313" key="2">
    <source>
        <dbReference type="Ensembl" id="ENSGMOP00000013083.2"/>
    </source>
</evidence>
<reference evidence="2" key="1">
    <citation type="submission" date="2025-08" db="UniProtKB">
        <authorList>
            <consortium name="Ensembl"/>
        </authorList>
    </citation>
    <scope>IDENTIFICATION</scope>
</reference>